<dbReference type="PROSITE" id="PS50109">
    <property type="entry name" value="HIS_KIN"/>
    <property type="match status" value="1"/>
</dbReference>
<evidence type="ECO:0000256" key="6">
    <source>
        <dbReference type="ARBA" id="ARBA00022777"/>
    </source>
</evidence>
<comment type="catalytic activity">
    <reaction evidence="1">
        <text>ATP + protein L-histidine = ADP + protein N-phospho-L-histidine.</text>
        <dbReference type="EC" id="2.7.13.3"/>
    </reaction>
</comment>
<dbReference type="AlphaFoldDB" id="A0A9D1KT86"/>
<evidence type="ECO:0000256" key="3">
    <source>
        <dbReference type="ARBA" id="ARBA00022553"/>
    </source>
</evidence>
<evidence type="ECO:0000313" key="11">
    <source>
        <dbReference type="Proteomes" id="UP000824160"/>
    </source>
</evidence>
<keyword evidence="7" id="KW-0067">ATP-binding</keyword>
<dbReference type="EMBL" id="DVLW01000198">
    <property type="protein sequence ID" value="HIT94962.1"/>
    <property type="molecule type" value="Genomic_DNA"/>
</dbReference>
<evidence type="ECO:0000256" key="2">
    <source>
        <dbReference type="ARBA" id="ARBA00012438"/>
    </source>
</evidence>
<evidence type="ECO:0000256" key="7">
    <source>
        <dbReference type="ARBA" id="ARBA00022840"/>
    </source>
</evidence>
<sequence>MQELSLNVLDIAQNSVRAKATLVTITVTERSADHYLEISIADDGCGMSEEQVARVMDPFFTTRTTRKVGLGIPFFKLTAESTGGSFDIQSTLGKGTVTTARYHTDHIDMMPLGDMNATILSLISMNPQMDFVYRRSLDNNSFTLDTRELKAVLEDVPINSPEVVQFMKETLEEGESEILNQNT</sequence>
<evidence type="ECO:0000256" key="8">
    <source>
        <dbReference type="ARBA" id="ARBA00023012"/>
    </source>
</evidence>
<dbReference type="Pfam" id="PF02518">
    <property type="entry name" value="HATPase_c"/>
    <property type="match status" value="1"/>
</dbReference>
<gene>
    <name evidence="10" type="ORF">IAC43_07225</name>
</gene>
<dbReference type="InterPro" id="IPR004358">
    <property type="entry name" value="Sig_transdc_His_kin-like_C"/>
</dbReference>
<keyword evidence="3" id="KW-0597">Phosphoprotein</keyword>
<proteinExistence type="predicted"/>
<keyword evidence="4" id="KW-0808">Transferase</keyword>
<dbReference type="PANTHER" id="PTHR43065">
    <property type="entry name" value="SENSOR HISTIDINE KINASE"/>
    <property type="match status" value="1"/>
</dbReference>
<dbReference type="EC" id="2.7.13.3" evidence="2"/>
<name>A0A9D1KT86_9FIRM</name>
<keyword evidence="6 10" id="KW-0418">Kinase</keyword>
<dbReference type="Gene3D" id="3.30.565.10">
    <property type="entry name" value="Histidine kinase-like ATPase, C-terminal domain"/>
    <property type="match status" value="1"/>
</dbReference>
<evidence type="ECO:0000313" key="10">
    <source>
        <dbReference type="EMBL" id="HIT94962.1"/>
    </source>
</evidence>
<dbReference type="Proteomes" id="UP000824160">
    <property type="component" value="Unassembled WGS sequence"/>
</dbReference>
<evidence type="ECO:0000256" key="4">
    <source>
        <dbReference type="ARBA" id="ARBA00022679"/>
    </source>
</evidence>
<dbReference type="GO" id="GO:0004673">
    <property type="term" value="F:protein histidine kinase activity"/>
    <property type="evidence" value="ECO:0007669"/>
    <property type="project" value="UniProtKB-EC"/>
</dbReference>
<accession>A0A9D1KT86</accession>
<reference evidence="10" key="1">
    <citation type="submission" date="2020-10" db="EMBL/GenBank/DDBJ databases">
        <authorList>
            <person name="Gilroy R."/>
        </authorList>
    </citation>
    <scope>NUCLEOTIDE SEQUENCE</scope>
    <source>
        <strain evidence="10">ChiBcec7-5410</strain>
    </source>
</reference>
<evidence type="ECO:0000259" key="9">
    <source>
        <dbReference type="PROSITE" id="PS50109"/>
    </source>
</evidence>
<keyword evidence="5" id="KW-0547">Nucleotide-binding</keyword>
<dbReference type="InterPro" id="IPR036890">
    <property type="entry name" value="HATPase_C_sf"/>
</dbReference>
<protein>
    <recommendedName>
        <fullName evidence="2">histidine kinase</fullName>
        <ecNumber evidence="2">2.7.13.3</ecNumber>
    </recommendedName>
</protein>
<reference evidence="10" key="2">
    <citation type="journal article" date="2021" name="PeerJ">
        <title>Extensive microbial diversity within the chicken gut microbiome revealed by metagenomics and culture.</title>
        <authorList>
            <person name="Gilroy R."/>
            <person name="Ravi A."/>
            <person name="Getino M."/>
            <person name="Pursley I."/>
            <person name="Horton D.L."/>
            <person name="Alikhan N.F."/>
            <person name="Baker D."/>
            <person name="Gharbi K."/>
            <person name="Hall N."/>
            <person name="Watson M."/>
            <person name="Adriaenssens E.M."/>
            <person name="Foster-Nyarko E."/>
            <person name="Jarju S."/>
            <person name="Secka A."/>
            <person name="Antonio M."/>
            <person name="Oren A."/>
            <person name="Chaudhuri R.R."/>
            <person name="La Ragione R."/>
            <person name="Hildebrand F."/>
            <person name="Pallen M.J."/>
        </authorList>
    </citation>
    <scope>NUCLEOTIDE SEQUENCE</scope>
    <source>
        <strain evidence="10">ChiBcec7-5410</strain>
    </source>
</reference>
<dbReference type="InterPro" id="IPR003594">
    <property type="entry name" value="HATPase_dom"/>
</dbReference>
<evidence type="ECO:0000256" key="5">
    <source>
        <dbReference type="ARBA" id="ARBA00022741"/>
    </source>
</evidence>
<dbReference type="PANTHER" id="PTHR43065:SF10">
    <property type="entry name" value="PEROXIDE STRESS-ACTIVATED HISTIDINE KINASE MAK3"/>
    <property type="match status" value="1"/>
</dbReference>
<keyword evidence="8" id="KW-0902">Two-component regulatory system</keyword>
<dbReference type="PRINTS" id="PR00344">
    <property type="entry name" value="BCTRLSENSOR"/>
</dbReference>
<dbReference type="InterPro" id="IPR005467">
    <property type="entry name" value="His_kinase_dom"/>
</dbReference>
<dbReference type="SUPFAM" id="SSF55874">
    <property type="entry name" value="ATPase domain of HSP90 chaperone/DNA topoisomerase II/histidine kinase"/>
    <property type="match status" value="1"/>
</dbReference>
<feature type="domain" description="Histidine kinase" evidence="9">
    <location>
        <begin position="1"/>
        <end position="106"/>
    </location>
</feature>
<comment type="caution">
    <text evidence="10">The sequence shown here is derived from an EMBL/GenBank/DDBJ whole genome shotgun (WGS) entry which is preliminary data.</text>
</comment>
<organism evidence="10 11">
    <name type="scientific">Candidatus Faecivivens stercoripullorum</name>
    <dbReference type="NCBI Taxonomy" id="2840805"/>
    <lineage>
        <taxon>Bacteria</taxon>
        <taxon>Bacillati</taxon>
        <taxon>Bacillota</taxon>
        <taxon>Clostridia</taxon>
        <taxon>Eubacteriales</taxon>
        <taxon>Oscillospiraceae</taxon>
        <taxon>Oscillospiraceae incertae sedis</taxon>
        <taxon>Candidatus Faecivivens</taxon>
    </lineage>
</organism>
<dbReference type="GO" id="GO:0005524">
    <property type="term" value="F:ATP binding"/>
    <property type="evidence" value="ECO:0007669"/>
    <property type="project" value="UniProtKB-KW"/>
</dbReference>
<evidence type="ECO:0000256" key="1">
    <source>
        <dbReference type="ARBA" id="ARBA00000085"/>
    </source>
</evidence>
<dbReference type="GO" id="GO:0000160">
    <property type="term" value="P:phosphorelay signal transduction system"/>
    <property type="evidence" value="ECO:0007669"/>
    <property type="project" value="UniProtKB-KW"/>
</dbReference>